<protein>
    <submittedName>
        <fullName evidence="1">Uncharacterized protein</fullName>
    </submittedName>
</protein>
<organism evidence="1 2">
    <name type="scientific">Protomyces lactucae-debilis</name>
    <dbReference type="NCBI Taxonomy" id="2754530"/>
    <lineage>
        <taxon>Eukaryota</taxon>
        <taxon>Fungi</taxon>
        <taxon>Dikarya</taxon>
        <taxon>Ascomycota</taxon>
        <taxon>Taphrinomycotina</taxon>
        <taxon>Taphrinomycetes</taxon>
        <taxon>Taphrinales</taxon>
        <taxon>Protomycetaceae</taxon>
        <taxon>Protomyces</taxon>
    </lineage>
</organism>
<dbReference type="AlphaFoldDB" id="A0A1Y2FGS8"/>
<dbReference type="Proteomes" id="UP000193685">
    <property type="component" value="Unassembled WGS sequence"/>
</dbReference>
<evidence type="ECO:0000313" key="2">
    <source>
        <dbReference type="Proteomes" id="UP000193685"/>
    </source>
</evidence>
<sequence>MLTAEIGEPHKASTGTLLKLNAHPASTLKALVADHINKEHHVWYDFVKSDAGDSIARFSNALYPGSLVQLMMHANLVETREGERSGLIGILPVIPSTCVRIKSSSVDMMIGDFGHLSIPGEAELIYELAKKEYQDGRTYYTIAVWLLWLLKM</sequence>
<keyword evidence="2" id="KW-1185">Reference proteome</keyword>
<gene>
    <name evidence="1" type="ORF">BCR37DRAFT_387291</name>
</gene>
<accession>A0A1Y2FGS8</accession>
<reference evidence="1 2" key="1">
    <citation type="submission" date="2016-07" db="EMBL/GenBank/DDBJ databases">
        <title>Pervasive Adenine N6-methylation of Active Genes in Fungi.</title>
        <authorList>
            <consortium name="DOE Joint Genome Institute"/>
            <person name="Mondo S.J."/>
            <person name="Dannebaum R.O."/>
            <person name="Kuo R.C."/>
            <person name="Labutti K."/>
            <person name="Haridas S."/>
            <person name="Kuo A."/>
            <person name="Salamov A."/>
            <person name="Ahrendt S.R."/>
            <person name="Lipzen A."/>
            <person name="Sullivan W."/>
            <person name="Andreopoulos W.B."/>
            <person name="Clum A."/>
            <person name="Lindquist E."/>
            <person name="Daum C."/>
            <person name="Ramamoorthy G.K."/>
            <person name="Gryganskyi A."/>
            <person name="Culley D."/>
            <person name="Magnuson J.K."/>
            <person name="James T.Y."/>
            <person name="O'Malley M.A."/>
            <person name="Stajich J.E."/>
            <person name="Spatafora J.W."/>
            <person name="Visel A."/>
            <person name="Grigoriev I.V."/>
        </authorList>
    </citation>
    <scope>NUCLEOTIDE SEQUENCE [LARGE SCALE GENOMIC DNA]</scope>
    <source>
        <strain evidence="1 2">12-1054</strain>
    </source>
</reference>
<comment type="caution">
    <text evidence="1">The sequence shown here is derived from an EMBL/GenBank/DDBJ whole genome shotgun (WGS) entry which is preliminary data.</text>
</comment>
<evidence type="ECO:0000313" key="1">
    <source>
        <dbReference type="EMBL" id="ORY82614.1"/>
    </source>
</evidence>
<dbReference type="EMBL" id="MCFI01000009">
    <property type="protein sequence ID" value="ORY82614.1"/>
    <property type="molecule type" value="Genomic_DNA"/>
</dbReference>
<dbReference type="RefSeq" id="XP_040725485.1">
    <property type="nucleotide sequence ID" value="XM_040870528.1"/>
</dbReference>
<dbReference type="GeneID" id="63787127"/>
<proteinExistence type="predicted"/>
<name>A0A1Y2FGS8_PROLT</name>